<dbReference type="PANTHER" id="PTHR24148:SF64">
    <property type="entry name" value="HETEROKARYON INCOMPATIBILITY DOMAIN-CONTAINING PROTEIN"/>
    <property type="match status" value="1"/>
</dbReference>
<dbReference type="Pfam" id="PF26639">
    <property type="entry name" value="Het-6_barrel"/>
    <property type="match status" value="1"/>
</dbReference>
<dbReference type="Proteomes" id="UP000016933">
    <property type="component" value="Unassembled WGS sequence"/>
</dbReference>
<dbReference type="InterPro" id="IPR010730">
    <property type="entry name" value="HET"/>
</dbReference>
<dbReference type="PANTHER" id="PTHR24148">
    <property type="entry name" value="ANKYRIN REPEAT DOMAIN-CONTAINING PROTEIN 39 HOMOLOG-RELATED"/>
    <property type="match status" value="1"/>
</dbReference>
<gene>
    <name evidence="2" type="ORF">DOTSEDRAFT_34950</name>
</gene>
<dbReference type="Pfam" id="PF06985">
    <property type="entry name" value="HET"/>
    <property type="match status" value="1"/>
</dbReference>
<proteinExistence type="predicted"/>
<dbReference type="InterPro" id="IPR052895">
    <property type="entry name" value="HetReg/Transcr_Mod"/>
</dbReference>
<evidence type="ECO:0000313" key="2">
    <source>
        <dbReference type="EMBL" id="EME44546.1"/>
    </source>
</evidence>
<name>N1PMC5_DOTSN</name>
<evidence type="ECO:0000313" key="3">
    <source>
        <dbReference type="Proteomes" id="UP000016933"/>
    </source>
</evidence>
<dbReference type="EMBL" id="KB446539">
    <property type="protein sequence ID" value="EME44546.1"/>
    <property type="molecule type" value="Genomic_DNA"/>
</dbReference>
<organism evidence="2 3">
    <name type="scientific">Dothistroma septosporum (strain NZE10 / CBS 128990)</name>
    <name type="common">Red band needle blight fungus</name>
    <name type="synonym">Mycosphaerella pini</name>
    <dbReference type="NCBI Taxonomy" id="675120"/>
    <lineage>
        <taxon>Eukaryota</taxon>
        <taxon>Fungi</taxon>
        <taxon>Dikarya</taxon>
        <taxon>Ascomycota</taxon>
        <taxon>Pezizomycotina</taxon>
        <taxon>Dothideomycetes</taxon>
        <taxon>Dothideomycetidae</taxon>
        <taxon>Mycosphaerellales</taxon>
        <taxon>Mycosphaerellaceae</taxon>
        <taxon>Dothistroma</taxon>
    </lineage>
</organism>
<reference evidence="3" key="1">
    <citation type="journal article" date="2012" name="PLoS Genet.">
        <title>The genomes of the fungal plant pathogens Cladosporium fulvum and Dothistroma septosporum reveal adaptation to different hosts and lifestyles but also signatures of common ancestry.</title>
        <authorList>
            <person name="de Wit P.J.G.M."/>
            <person name="van der Burgt A."/>
            <person name="Oekmen B."/>
            <person name="Stergiopoulos I."/>
            <person name="Abd-Elsalam K.A."/>
            <person name="Aerts A.L."/>
            <person name="Bahkali A.H."/>
            <person name="Beenen H.G."/>
            <person name="Chettri P."/>
            <person name="Cox M.P."/>
            <person name="Datema E."/>
            <person name="de Vries R.P."/>
            <person name="Dhillon B."/>
            <person name="Ganley A.R."/>
            <person name="Griffiths S.A."/>
            <person name="Guo Y."/>
            <person name="Hamelin R.C."/>
            <person name="Henrissat B."/>
            <person name="Kabir M.S."/>
            <person name="Jashni M.K."/>
            <person name="Kema G."/>
            <person name="Klaubauf S."/>
            <person name="Lapidus A."/>
            <person name="Levasseur A."/>
            <person name="Lindquist E."/>
            <person name="Mehrabi R."/>
            <person name="Ohm R.A."/>
            <person name="Owen T.J."/>
            <person name="Salamov A."/>
            <person name="Schwelm A."/>
            <person name="Schijlen E."/>
            <person name="Sun H."/>
            <person name="van den Burg H.A."/>
            <person name="van Ham R.C.H.J."/>
            <person name="Zhang S."/>
            <person name="Goodwin S.B."/>
            <person name="Grigoriev I.V."/>
            <person name="Collemare J."/>
            <person name="Bradshaw R.E."/>
        </authorList>
    </citation>
    <scope>NUCLEOTIDE SEQUENCE [LARGE SCALE GENOMIC DNA]</scope>
    <source>
        <strain evidence="3">NZE10 / CBS 128990</strain>
    </source>
</reference>
<reference evidence="2 3" key="2">
    <citation type="journal article" date="2012" name="PLoS Pathog.">
        <title>Diverse lifestyles and strategies of plant pathogenesis encoded in the genomes of eighteen Dothideomycetes fungi.</title>
        <authorList>
            <person name="Ohm R.A."/>
            <person name="Feau N."/>
            <person name="Henrissat B."/>
            <person name="Schoch C.L."/>
            <person name="Horwitz B.A."/>
            <person name="Barry K.W."/>
            <person name="Condon B.J."/>
            <person name="Copeland A.C."/>
            <person name="Dhillon B."/>
            <person name="Glaser F."/>
            <person name="Hesse C.N."/>
            <person name="Kosti I."/>
            <person name="LaButti K."/>
            <person name="Lindquist E.A."/>
            <person name="Lucas S."/>
            <person name="Salamov A.A."/>
            <person name="Bradshaw R.E."/>
            <person name="Ciuffetti L."/>
            <person name="Hamelin R.C."/>
            <person name="Kema G.H.J."/>
            <person name="Lawrence C."/>
            <person name="Scott J.A."/>
            <person name="Spatafora J.W."/>
            <person name="Turgeon B.G."/>
            <person name="de Wit P.J.G.M."/>
            <person name="Zhong S."/>
            <person name="Goodwin S.B."/>
            <person name="Grigoriev I.V."/>
        </authorList>
    </citation>
    <scope>NUCLEOTIDE SEQUENCE [LARGE SCALE GENOMIC DNA]</scope>
    <source>
        <strain evidence="3">NZE10 / CBS 128990</strain>
    </source>
</reference>
<accession>N1PMC5</accession>
<protein>
    <recommendedName>
        <fullName evidence="1">Heterokaryon incompatibility domain-containing protein</fullName>
    </recommendedName>
</protein>
<dbReference type="HOGENOM" id="CLU_458566_0_0_1"/>
<sequence>MCFDNVQQDCYISWPGDSDLQASACLFGQGLPTRTTASGADTAPLATAIRAHLLFLGDLDTCSYIIVGGHRVKVPIDTERALRCMAAETEHESTTLWIDVVCIDQHNRVERQHQVGMMREVYPLCPRTRVYLGPGVYSQPVYDSNDTIMGPENNKTQRAADHIYALHRKLMEDVQTAGRTNVADLVFRSGESAFNRAGGPPQTPLDEEALAHLYDSPWSSVQVELQKVLDVAIWLREYRRNHLRERILACEGLESAASIWRIREMSTADGSVMVCNLMIQTQESEALYSYGKIFGTLGLHTVTPRHPETSSLLAVDYGKSDSEVMRDATRYSIVNDGNDGGSSGISFLGAQARSISIVVMLQAQVLTEQFLTSCDFPPYSRAIAVDLTPDQEDACSLLYHGNKVTLWPAAMALVKSVQSTKSRMLRGRTLSLVGQLLPSRQLRTLDFAKLLKCSATIHKITSGTTSNIRSNVARTLLADTNDHRQRSIDSELVDFDAFRKFYAELAHIKSIAELRDDDNHLIKVVAHCRQTFTTYTQYRRFCISANGLMGFVPQITRTADMMVLLNGGELPSVLRPQDDQFLIIGMCYIDGAMYW</sequence>
<feature type="domain" description="Heterokaryon incompatibility" evidence="1">
    <location>
        <begin position="64"/>
        <end position="155"/>
    </location>
</feature>
<keyword evidence="3" id="KW-1185">Reference proteome</keyword>
<evidence type="ECO:0000259" key="1">
    <source>
        <dbReference type="Pfam" id="PF06985"/>
    </source>
</evidence>
<dbReference type="AlphaFoldDB" id="N1PMC5"/>